<evidence type="ECO:0000256" key="2">
    <source>
        <dbReference type="ARBA" id="ARBA00022552"/>
    </source>
</evidence>
<evidence type="ECO:0000256" key="4">
    <source>
        <dbReference type="ARBA" id="ARBA00022679"/>
    </source>
</evidence>
<dbReference type="PIRSF" id="PIRSF005461">
    <property type="entry name" value="23S_rRNA_mtase"/>
    <property type="match status" value="1"/>
</dbReference>
<gene>
    <name evidence="10" type="ORF">AMS68_005308</name>
</gene>
<feature type="active site" description="Proton acceptor" evidence="7">
    <location>
        <position position="253"/>
    </location>
</feature>
<dbReference type="InterPro" id="IPR015507">
    <property type="entry name" value="rRNA-MeTfrase_E"/>
</dbReference>
<dbReference type="GO" id="GO:0005739">
    <property type="term" value="C:mitochondrion"/>
    <property type="evidence" value="ECO:0007669"/>
    <property type="project" value="TreeGrafter"/>
</dbReference>
<feature type="region of interest" description="Disordered" evidence="8">
    <location>
        <begin position="171"/>
        <end position="204"/>
    </location>
</feature>
<evidence type="ECO:0000313" key="10">
    <source>
        <dbReference type="EMBL" id="QIW99790.1"/>
    </source>
</evidence>
<organism evidence="10 11">
    <name type="scientific">Peltaster fructicola</name>
    <dbReference type="NCBI Taxonomy" id="286661"/>
    <lineage>
        <taxon>Eukaryota</taxon>
        <taxon>Fungi</taxon>
        <taxon>Dikarya</taxon>
        <taxon>Ascomycota</taxon>
        <taxon>Pezizomycotina</taxon>
        <taxon>Dothideomycetes</taxon>
        <taxon>Dothideomycetes incertae sedis</taxon>
        <taxon>Peltaster</taxon>
    </lineage>
</organism>
<dbReference type="PANTHER" id="PTHR10920">
    <property type="entry name" value="RIBOSOMAL RNA METHYLTRANSFERASE"/>
    <property type="match status" value="1"/>
</dbReference>
<dbReference type="Gene3D" id="3.40.50.150">
    <property type="entry name" value="Vaccinia Virus protein VP39"/>
    <property type="match status" value="1"/>
</dbReference>
<dbReference type="AlphaFoldDB" id="A0A6H0XYQ4"/>
<name>A0A6H0XYQ4_9PEZI</name>
<keyword evidence="4" id="KW-0808">Transferase</keyword>
<dbReference type="GO" id="GO:0008650">
    <property type="term" value="F:rRNA (uridine-2'-O-)-methyltransferase activity"/>
    <property type="evidence" value="ECO:0007669"/>
    <property type="project" value="TreeGrafter"/>
</dbReference>
<keyword evidence="2" id="KW-0698">rRNA processing</keyword>
<feature type="domain" description="Ribosomal RNA methyltransferase FtsJ" evidence="9">
    <location>
        <begin position="75"/>
        <end position="296"/>
    </location>
</feature>
<keyword evidence="5 7" id="KW-0949">S-adenosyl-L-methionine</keyword>
<dbReference type="SUPFAM" id="SSF53335">
    <property type="entry name" value="S-adenosyl-L-methionine-dependent methyltransferases"/>
    <property type="match status" value="1"/>
</dbReference>
<evidence type="ECO:0000313" key="11">
    <source>
        <dbReference type="Proteomes" id="UP000503462"/>
    </source>
</evidence>
<protein>
    <recommendedName>
        <fullName evidence="6">rRNA methyltransferase 2, mitochondrial</fullName>
    </recommendedName>
</protein>
<sequence>MLVGRHSSVVQSSNRISRCLYELAARSQVSHSSWSSPTTSSSLTISRAASGSSTRWLTRQGRDPYTRASKLNALKSRAAFKLLEIDEKHHIFKPGQTVVDLGYAPGSWSQVAVSRVRPGGKGRGRVVGIDVIPAQPPKGVSTIQGDFLSPSIRQLVLEFVRDANAGRAIAHQSFARSGGNEDEVDEEPITEKTSDQEGDDQKQGRVVDVVLSDMMMNTSGNAFKDHAGSMDLCLAALSFSYDTLVSGGHFVCKYYQGGEEKDFETRLKTLFEKVHRIKPDSSRKESREAYFLGLRRKADTSKEIVFPP</sequence>
<proteinExistence type="inferred from homology"/>
<dbReference type="EMBL" id="CP051141">
    <property type="protein sequence ID" value="QIW99790.1"/>
    <property type="molecule type" value="Genomic_DNA"/>
</dbReference>
<evidence type="ECO:0000256" key="1">
    <source>
        <dbReference type="ARBA" id="ARBA00009258"/>
    </source>
</evidence>
<evidence type="ECO:0000256" key="7">
    <source>
        <dbReference type="PIRSR" id="PIRSR005461-1"/>
    </source>
</evidence>
<accession>A0A6H0XYQ4</accession>
<dbReference type="OrthoDB" id="20105at2759"/>
<keyword evidence="3" id="KW-0489">Methyltransferase</keyword>
<evidence type="ECO:0000259" key="9">
    <source>
        <dbReference type="Pfam" id="PF01728"/>
    </source>
</evidence>
<dbReference type="Pfam" id="PF01728">
    <property type="entry name" value="FtsJ"/>
    <property type="match status" value="1"/>
</dbReference>
<dbReference type="InterPro" id="IPR050082">
    <property type="entry name" value="RNA_methyltr_RlmE"/>
</dbReference>
<dbReference type="InterPro" id="IPR029063">
    <property type="entry name" value="SAM-dependent_MTases_sf"/>
</dbReference>
<evidence type="ECO:0000256" key="5">
    <source>
        <dbReference type="ARBA" id="ARBA00022691"/>
    </source>
</evidence>
<reference evidence="10 11" key="1">
    <citation type="journal article" date="2016" name="Sci. Rep.">
        <title>Peltaster fructicola genome reveals evolution from an invasive phytopathogen to an ectophytic parasite.</title>
        <authorList>
            <person name="Xu C."/>
            <person name="Chen H."/>
            <person name="Gleason M.L."/>
            <person name="Xu J.R."/>
            <person name="Liu H."/>
            <person name="Zhang R."/>
            <person name="Sun G."/>
        </authorList>
    </citation>
    <scope>NUCLEOTIDE SEQUENCE [LARGE SCALE GENOMIC DNA]</scope>
    <source>
        <strain evidence="10 11">LNHT1506</strain>
    </source>
</reference>
<evidence type="ECO:0000256" key="6">
    <source>
        <dbReference type="ARBA" id="ARBA00041184"/>
    </source>
</evidence>
<dbReference type="Proteomes" id="UP000503462">
    <property type="component" value="Chromosome 3"/>
</dbReference>
<comment type="similarity">
    <text evidence="1">Belongs to the class I-like SAM-binding methyltransferase superfamily. RNA methyltransferase RlmE family.</text>
</comment>
<evidence type="ECO:0000256" key="8">
    <source>
        <dbReference type="SAM" id="MobiDB-lite"/>
    </source>
</evidence>
<dbReference type="InterPro" id="IPR002877">
    <property type="entry name" value="RNA_MeTrfase_FtsJ_dom"/>
</dbReference>
<feature type="compositionally biased region" description="Basic and acidic residues" evidence="8">
    <location>
        <begin position="189"/>
        <end position="204"/>
    </location>
</feature>
<dbReference type="HAMAP" id="MF_01547">
    <property type="entry name" value="RNA_methyltr_E"/>
    <property type="match status" value="1"/>
</dbReference>
<keyword evidence="11" id="KW-1185">Reference proteome</keyword>
<evidence type="ECO:0000256" key="3">
    <source>
        <dbReference type="ARBA" id="ARBA00022603"/>
    </source>
</evidence>
<dbReference type="PANTHER" id="PTHR10920:SF18">
    <property type="entry name" value="RRNA METHYLTRANSFERASE 2, MITOCHONDRIAL"/>
    <property type="match status" value="1"/>
</dbReference>